<evidence type="ECO:0000313" key="2">
    <source>
        <dbReference type="EMBL" id="MBF1165846.1"/>
    </source>
</evidence>
<organism evidence="2 3">
    <name type="scientific">Dechloromonas agitata</name>
    <dbReference type="NCBI Taxonomy" id="73030"/>
    <lineage>
        <taxon>Bacteria</taxon>
        <taxon>Pseudomonadati</taxon>
        <taxon>Pseudomonadota</taxon>
        <taxon>Betaproteobacteria</taxon>
        <taxon>Rhodocyclales</taxon>
        <taxon>Azonexaceae</taxon>
        <taxon>Dechloromonas</taxon>
    </lineage>
</organism>
<keyword evidence="1" id="KW-0732">Signal</keyword>
<comment type="caution">
    <text evidence="2">The sequence shown here is derived from an EMBL/GenBank/DDBJ whole genome shotgun (WGS) entry which is preliminary data.</text>
</comment>
<name>A0A930BV88_9RHOO</name>
<dbReference type="AlphaFoldDB" id="A0A930BV88"/>
<feature type="signal peptide" evidence="1">
    <location>
        <begin position="1"/>
        <end position="24"/>
    </location>
</feature>
<evidence type="ECO:0008006" key="4">
    <source>
        <dbReference type="Google" id="ProtNLM"/>
    </source>
</evidence>
<accession>A0A930BV88</accession>
<evidence type="ECO:0000256" key="1">
    <source>
        <dbReference type="SAM" id="SignalP"/>
    </source>
</evidence>
<reference evidence="2" key="1">
    <citation type="submission" date="2020-04" db="EMBL/GenBank/DDBJ databases">
        <title>Deep metagenomics examines the oral microbiome during advanced dental caries in children, revealing novel taxa and co-occurrences with host molecules.</title>
        <authorList>
            <person name="Baker J.L."/>
            <person name="Morton J.T."/>
            <person name="Dinis M."/>
            <person name="Alvarez R."/>
            <person name="Tran N.C."/>
            <person name="Knight R."/>
            <person name="Edlund A."/>
        </authorList>
    </citation>
    <scope>NUCLEOTIDE SEQUENCE</scope>
    <source>
        <strain evidence="2">JCVI_32_bin.24</strain>
    </source>
</reference>
<protein>
    <recommendedName>
        <fullName evidence="4">Lipoprotein</fullName>
    </recommendedName>
</protein>
<feature type="chain" id="PRO_5036774342" description="Lipoprotein" evidence="1">
    <location>
        <begin position="25"/>
        <end position="122"/>
    </location>
</feature>
<gene>
    <name evidence="2" type="ORF">HXL68_12510</name>
</gene>
<sequence length="122" mass="13591">MKYRNLLVLLLAVLMTGIGSSAWAHGGRVRLGVHVGVGGPVWGPAWGPAWGPGWYPPPYYYPPQVIVVPPAQPPVYIEQSEPAAQPVQAQHYWYYCKSGKGYYPYVKECPDGWQKVLPQPEQ</sequence>
<evidence type="ECO:0000313" key="3">
    <source>
        <dbReference type="Proteomes" id="UP000718593"/>
    </source>
</evidence>
<dbReference type="Proteomes" id="UP000718593">
    <property type="component" value="Unassembled WGS sequence"/>
</dbReference>
<proteinExistence type="predicted"/>
<dbReference type="EMBL" id="JABZMI010000289">
    <property type="protein sequence ID" value="MBF1165846.1"/>
    <property type="molecule type" value="Genomic_DNA"/>
</dbReference>